<gene>
    <name evidence="1" type="ORF">DW916_00420</name>
</gene>
<name>A0AA92WJ57_9BACT</name>
<dbReference type="EMBL" id="QSFW01000001">
    <property type="protein sequence ID" value="RHA89481.1"/>
    <property type="molecule type" value="Genomic_DNA"/>
</dbReference>
<dbReference type="AlphaFoldDB" id="A0AA92WJ57"/>
<proteinExistence type="predicted"/>
<evidence type="ECO:0000313" key="2">
    <source>
        <dbReference type="Proteomes" id="UP000284990"/>
    </source>
</evidence>
<comment type="caution">
    <text evidence="1">The sequence shown here is derived from an EMBL/GenBank/DDBJ whole genome shotgun (WGS) entry which is preliminary data.</text>
</comment>
<evidence type="ECO:0008006" key="3">
    <source>
        <dbReference type="Google" id="ProtNLM"/>
    </source>
</evidence>
<protein>
    <recommendedName>
        <fullName evidence="3">SIR2-like domain-containing protein</fullName>
    </recommendedName>
</protein>
<accession>A0AA92WJ57</accession>
<sequence length="318" mass="36889">MGFKHLVILGAGSTIATIPNGDKNGEFSYTLYNLLKDKCFTSFVKKVQAKDFQTDDVEALCNQLYEENRPLYDEFESLVRKKYASLELPDGFTILDRLVLSLTPNDAIISFNWDDLVIQAYQRMSEYVPEEMLPILAFPHGNAQAVYNNKHYTSKRIVTSPGWFDSPLNMPVDEIDYKSDVFINSQWHILDFFMRNAQMVTFFGYRGPDSDEQDLKHLDELFAKNKICDKIEIIDKNLELAMQVAKRLERFKMQTNWLYPCADFWHSSIAKHPRRTLSAIGNWNYSTKTFANEETLAEFMSHVGPLIDEEQELLDNKV</sequence>
<dbReference type="Proteomes" id="UP000284990">
    <property type="component" value="Unassembled WGS sequence"/>
</dbReference>
<evidence type="ECO:0000313" key="1">
    <source>
        <dbReference type="EMBL" id="RHA89481.1"/>
    </source>
</evidence>
<dbReference type="RefSeq" id="WP_118189802.1">
    <property type="nucleotide sequence ID" value="NZ_QSFW01000001.1"/>
</dbReference>
<organism evidence="1 2">
    <name type="scientific">Segatella copri</name>
    <dbReference type="NCBI Taxonomy" id="165179"/>
    <lineage>
        <taxon>Bacteria</taxon>
        <taxon>Pseudomonadati</taxon>
        <taxon>Bacteroidota</taxon>
        <taxon>Bacteroidia</taxon>
        <taxon>Bacteroidales</taxon>
        <taxon>Prevotellaceae</taxon>
        <taxon>Segatella</taxon>
    </lineage>
</organism>
<reference evidence="1 2" key="1">
    <citation type="submission" date="2018-08" db="EMBL/GenBank/DDBJ databases">
        <title>A genome reference for cultivated species of the human gut microbiota.</title>
        <authorList>
            <person name="Zou Y."/>
            <person name="Xue W."/>
            <person name="Luo G."/>
        </authorList>
    </citation>
    <scope>NUCLEOTIDE SEQUENCE [LARGE SCALE GENOMIC DNA]</scope>
    <source>
        <strain evidence="1 2">AM42-23AC</strain>
    </source>
</reference>